<protein>
    <submittedName>
        <fullName evidence="2">Uncharacterized protein</fullName>
    </submittedName>
</protein>
<evidence type="ECO:0000313" key="3">
    <source>
        <dbReference type="Proteomes" id="UP000286482"/>
    </source>
</evidence>
<dbReference type="AlphaFoldDB" id="A0A420EGU1"/>
<gene>
    <name evidence="2" type="ORF">DBZ36_05325</name>
</gene>
<feature type="transmembrane region" description="Helical" evidence="1">
    <location>
        <begin position="51"/>
        <end position="78"/>
    </location>
</feature>
<dbReference type="Proteomes" id="UP000286482">
    <property type="component" value="Unassembled WGS sequence"/>
</dbReference>
<reference evidence="2 3" key="1">
    <citation type="submission" date="2018-09" db="EMBL/GenBank/DDBJ databases">
        <authorList>
            <person name="Wang Z."/>
        </authorList>
    </citation>
    <scope>NUCLEOTIDE SEQUENCE [LARGE SCALE GENOMIC DNA]</scope>
    <source>
        <strain evidence="2 3">ALS 81</strain>
    </source>
</reference>
<keyword evidence="1" id="KW-1133">Transmembrane helix</keyword>
<keyword evidence="1" id="KW-0472">Membrane</keyword>
<dbReference type="OrthoDB" id="5905772at2"/>
<keyword evidence="1" id="KW-0812">Transmembrane</keyword>
<dbReference type="RefSeq" id="WP_120353884.1">
    <property type="nucleotide sequence ID" value="NZ_RAQO01000004.1"/>
</dbReference>
<evidence type="ECO:0000313" key="2">
    <source>
        <dbReference type="EMBL" id="RKF19880.1"/>
    </source>
</evidence>
<dbReference type="EMBL" id="RAQO01000004">
    <property type="protein sequence ID" value="RKF19880.1"/>
    <property type="molecule type" value="Genomic_DNA"/>
</dbReference>
<sequence>MKYVTKHWKVRSVIIMSVSLVVCAILWTLSLSEWAAEMNSAVTQAHDKPDISAIALGLVSLLKVTLMILIPGGLTLAITSLYKKLTLMIKTTSKG</sequence>
<evidence type="ECO:0000256" key="1">
    <source>
        <dbReference type="SAM" id="Phobius"/>
    </source>
</evidence>
<proteinExistence type="predicted"/>
<keyword evidence="3" id="KW-1185">Reference proteome</keyword>
<accession>A0A420EGU1</accession>
<organism evidence="2 3">
    <name type="scientific">Alginatibacterium sediminis</name>
    <dbReference type="NCBI Taxonomy" id="2164068"/>
    <lineage>
        <taxon>Bacteria</taxon>
        <taxon>Pseudomonadati</taxon>
        <taxon>Pseudomonadota</taxon>
        <taxon>Gammaproteobacteria</taxon>
        <taxon>Alteromonadales</taxon>
        <taxon>Alteromonadaceae</taxon>
        <taxon>Alginatibacterium</taxon>
    </lineage>
</organism>
<comment type="caution">
    <text evidence="2">The sequence shown here is derived from an EMBL/GenBank/DDBJ whole genome shotgun (WGS) entry which is preliminary data.</text>
</comment>
<name>A0A420EGU1_9ALTE</name>
<feature type="transmembrane region" description="Helical" evidence="1">
    <location>
        <begin position="12"/>
        <end position="31"/>
    </location>
</feature>